<keyword evidence="3" id="KW-1185">Reference proteome</keyword>
<dbReference type="SUPFAM" id="SSF82771">
    <property type="entry name" value="GIY-YIG endonuclease"/>
    <property type="match status" value="1"/>
</dbReference>
<evidence type="ECO:0000313" key="2">
    <source>
        <dbReference type="EMBL" id="ATZ80520.1"/>
    </source>
</evidence>
<gene>
    <name evidence="2" type="ORF">BMW23_0468</name>
</gene>
<protein>
    <submittedName>
        <fullName evidence="2">Intron encoded putative GIY-YIG endonuclease</fullName>
    </submittedName>
</protein>
<dbReference type="GO" id="GO:0004519">
    <property type="term" value="F:endonuclease activity"/>
    <property type="evidence" value="ECO:0007669"/>
    <property type="project" value="UniProtKB-KW"/>
</dbReference>
<keyword evidence="2" id="KW-0378">Hydrolase</keyword>
<evidence type="ECO:0000259" key="1">
    <source>
        <dbReference type="PROSITE" id="PS50164"/>
    </source>
</evidence>
<dbReference type="Proteomes" id="UP000240325">
    <property type="component" value="Segment"/>
</dbReference>
<name>A0A2H4UUB8_9VIRU</name>
<dbReference type="Pfam" id="PF01541">
    <property type="entry name" value="GIY-YIG"/>
    <property type="match status" value="1"/>
</dbReference>
<dbReference type="CDD" id="cd10443">
    <property type="entry name" value="GIY-YIG_HE_Tlr8p_PBC-V_like"/>
    <property type="match status" value="1"/>
</dbReference>
<dbReference type="Gene3D" id="3.40.1440.10">
    <property type="entry name" value="GIY-YIG endonuclease"/>
    <property type="match status" value="1"/>
</dbReference>
<evidence type="ECO:0000313" key="3">
    <source>
        <dbReference type="Proteomes" id="UP000240325"/>
    </source>
</evidence>
<proteinExistence type="predicted"/>
<dbReference type="InterPro" id="IPR000305">
    <property type="entry name" value="GIY-YIG_endonuc"/>
</dbReference>
<keyword evidence="2" id="KW-0255">Endonuclease</keyword>
<dbReference type="EMBL" id="MF782455">
    <property type="protein sequence ID" value="ATZ80520.1"/>
    <property type="molecule type" value="Genomic_DNA"/>
</dbReference>
<feature type="domain" description="GIY-YIG" evidence="1">
    <location>
        <begin position="3"/>
        <end position="97"/>
    </location>
</feature>
<organism evidence="2">
    <name type="scientific">Bodo saltans virus</name>
    <dbReference type="NCBI Taxonomy" id="2024608"/>
    <lineage>
        <taxon>Viruses</taxon>
        <taxon>Varidnaviria</taxon>
        <taxon>Bamfordvirae</taxon>
        <taxon>Nucleocytoviricota</taxon>
        <taxon>Megaviricetes</taxon>
        <taxon>Imitervirales</taxon>
        <taxon>Mimiviridae</taxon>
        <taxon>Klosneuvirinae</taxon>
        <taxon>Theiavirus</taxon>
        <taxon>Theiavirus salishense</taxon>
    </lineage>
</organism>
<dbReference type="PROSITE" id="PS50164">
    <property type="entry name" value="GIY_YIG"/>
    <property type="match status" value="1"/>
</dbReference>
<dbReference type="InterPro" id="IPR035901">
    <property type="entry name" value="GIY-YIG_endonuc_sf"/>
</dbReference>
<keyword evidence="2" id="KW-0540">Nuclease</keyword>
<sequence>MSRQCCIYKITNMVNNKIYIGKTVEYKNGKKYSIDGRLKSHFYCALKGNGCPALSNAINKYGKDKFIIEKLEDTNSDNVDEREIFYIKEYNSRDKNIGYNIAVGGKGRVPNAISISYCRKYRFDTCRNKQKEKILPKNIREVYNRIDGSVVGYSVEIRVNKKTIFKSFQSTKESLDILLNKAIEYKQEIIDQNKIIEKPKKTYVRAQKINDLPTNIYEVFVKKNEQNIFAGYEVRMIINDKKYRKKFMSIQNKTCEELLKEAIECRDDIFKEAENVNNASGKLPKYIRAIKKNNEITGYEVYIRFIPARKTFSLLSQQSESLKSLLQQAIEYKNNMLQTLSKND</sequence>
<reference evidence="2" key="1">
    <citation type="journal article" date="2017" name="Elife">
        <title>The kinetoplastid-infecting Bodo saltans virus (BsV), a window into the most abundant giant viruses in the sea.</title>
        <authorList>
            <person name="Deeg C.M."/>
            <person name="Chow C.-E.T."/>
            <person name="Suttle C.A."/>
        </authorList>
    </citation>
    <scope>NUCLEOTIDE SEQUENCE</scope>
    <source>
        <strain evidence="2">NG1</strain>
    </source>
</reference>
<dbReference type="SMART" id="SM00465">
    <property type="entry name" value="GIYc"/>
    <property type="match status" value="1"/>
</dbReference>
<accession>A0A2H4UUB8</accession>